<evidence type="ECO:0000256" key="1">
    <source>
        <dbReference type="ARBA" id="ARBA00010618"/>
    </source>
</evidence>
<comment type="similarity">
    <text evidence="1">Belongs to the universal ribosomal protein uL24 family.</text>
</comment>
<accession>A0A0G2GZS5</accession>
<reference evidence="5 6" key="2">
    <citation type="submission" date="2015-05" db="EMBL/GenBank/DDBJ databases">
        <authorList>
            <person name="Morales-Cruz A."/>
            <person name="Amrine K.C."/>
            <person name="Cantu D."/>
        </authorList>
    </citation>
    <scope>NUCLEOTIDE SEQUENCE [LARGE SCALE GENOMIC DNA]</scope>
    <source>
        <strain evidence="5">UCRPC4</strain>
    </source>
</reference>
<evidence type="ECO:0000313" key="5">
    <source>
        <dbReference type="EMBL" id="KKY28623.1"/>
    </source>
</evidence>
<dbReference type="GO" id="GO:0003735">
    <property type="term" value="F:structural constituent of ribosome"/>
    <property type="evidence" value="ECO:0007669"/>
    <property type="project" value="InterPro"/>
</dbReference>
<evidence type="ECO:0000256" key="3">
    <source>
        <dbReference type="ARBA" id="ARBA00023274"/>
    </source>
</evidence>
<dbReference type="GO" id="GO:1990904">
    <property type="term" value="C:ribonucleoprotein complex"/>
    <property type="evidence" value="ECO:0007669"/>
    <property type="project" value="UniProtKB-KW"/>
</dbReference>
<dbReference type="Proteomes" id="UP000053317">
    <property type="component" value="Unassembled WGS sequence"/>
</dbReference>
<dbReference type="AlphaFoldDB" id="A0A0G2GZS5"/>
<proteinExistence type="inferred from homology"/>
<dbReference type="GO" id="GO:0005840">
    <property type="term" value="C:ribosome"/>
    <property type="evidence" value="ECO:0007669"/>
    <property type="project" value="UniProtKB-KW"/>
</dbReference>
<dbReference type="Pfam" id="PF22682">
    <property type="entry name" value="Ribosomal_uL24m-like"/>
    <property type="match status" value="1"/>
</dbReference>
<dbReference type="OrthoDB" id="359154at2759"/>
<dbReference type="InterPro" id="IPR005824">
    <property type="entry name" value="KOW"/>
</dbReference>
<dbReference type="InterPro" id="IPR014722">
    <property type="entry name" value="Rib_uL2_dom2"/>
</dbReference>
<dbReference type="PANTHER" id="PTHR12903">
    <property type="entry name" value="MITOCHONDRIAL RIBOSOMAL PROTEIN L24"/>
    <property type="match status" value="1"/>
</dbReference>
<evidence type="ECO:0000256" key="2">
    <source>
        <dbReference type="ARBA" id="ARBA00022980"/>
    </source>
</evidence>
<keyword evidence="6" id="KW-1185">Reference proteome</keyword>
<dbReference type="InterPro" id="IPR003256">
    <property type="entry name" value="Ribosomal_uL24"/>
</dbReference>
<name>A0A0G2GZS5_PHACM</name>
<sequence length="301" mass="35001">MLQDDYFEEIRNERRARREDWILGPLAPKRDVGENRGAYGTRPMHHGQMPEVIKSQRVKYINFAVGDRVCVLRGRDTGKIGKVEKVEEESQTLRVQGVNRVDLRLLDYQLKEDPKSQPFTTAELPISIHDVCLVMPFKDRNTGSISEVLIRDMYGGEPTIERHHLSNLPSHTRYVKGTDQEIPWPKEQISPKETLEPDTSRLYVEHVSFLPSIFEPPLPEGVIDEVRNPYDRLRNDHEEEYIKKKVMEDLETSHKASQKLITPQTEYWQRQVEEKTKRGPPTVTEETMRLIAETQAFNSGK</sequence>
<keyword evidence="3" id="KW-0687">Ribonucleoprotein</keyword>
<organism evidence="5 6">
    <name type="scientific">Phaeomoniella chlamydospora</name>
    <name type="common">Phaeoacremonium chlamydosporum</name>
    <dbReference type="NCBI Taxonomy" id="158046"/>
    <lineage>
        <taxon>Eukaryota</taxon>
        <taxon>Fungi</taxon>
        <taxon>Dikarya</taxon>
        <taxon>Ascomycota</taxon>
        <taxon>Pezizomycotina</taxon>
        <taxon>Eurotiomycetes</taxon>
        <taxon>Chaetothyriomycetidae</taxon>
        <taxon>Phaeomoniellales</taxon>
        <taxon>Phaeomoniellaceae</taxon>
        <taxon>Phaeomoniella</taxon>
    </lineage>
</organism>
<gene>
    <name evidence="5" type="ORF">UCRPC4_g00428</name>
</gene>
<dbReference type="CDD" id="cd06089">
    <property type="entry name" value="KOW_RPL26"/>
    <property type="match status" value="1"/>
</dbReference>
<dbReference type="SUPFAM" id="SSF50104">
    <property type="entry name" value="Translation proteins SH3-like domain"/>
    <property type="match status" value="1"/>
</dbReference>
<dbReference type="EMBL" id="LCWF01000010">
    <property type="protein sequence ID" value="KKY28623.1"/>
    <property type="molecule type" value="Genomic_DNA"/>
</dbReference>
<dbReference type="Gene3D" id="2.30.30.30">
    <property type="match status" value="1"/>
</dbReference>
<dbReference type="GO" id="GO:0003723">
    <property type="term" value="F:RNA binding"/>
    <property type="evidence" value="ECO:0007669"/>
    <property type="project" value="InterPro"/>
</dbReference>
<dbReference type="SMART" id="SM00739">
    <property type="entry name" value="KOW"/>
    <property type="match status" value="1"/>
</dbReference>
<evidence type="ECO:0000259" key="4">
    <source>
        <dbReference type="SMART" id="SM00739"/>
    </source>
</evidence>
<comment type="caution">
    <text evidence="5">The sequence shown here is derived from an EMBL/GenBank/DDBJ whole genome shotgun (WGS) entry which is preliminary data.</text>
</comment>
<reference evidence="5 6" key="1">
    <citation type="submission" date="2015-05" db="EMBL/GenBank/DDBJ databases">
        <title>Distinctive expansion of gene families associated with plant cell wall degradation and secondary metabolism in the genomes of grapevine trunk pathogens.</title>
        <authorList>
            <person name="Lawrence D.P."/>
            <person name="Travadon R."/>
            <person name="Rolshausen P.E."/>
            <person name="Baumgartner K."/>
        </authorList>
    </citation>
    <scope>NUCLEOTIDE SEQUENCE [LARGE SCALE GENOMIC DNA]</scope>
    <source>
        <strain evidence="5">UCRPC4</strain>
    </source>
</reference>
<feature type="domain" description="KOW" evidence="4">
    <location>
        <begin position="62"/>
        <end position="89"/>
    </location>
</feature>
<keyword evidence="2" id="KW-0689">Ribosomal protein</keyword>
<evidence type="ECO:0000313" key="6">
    <source>
        <dbReference type="Proteomes" id="UP000053317"/>
    </source>
</evidence>
<protein>
    <submittedName>
        <fullName evidence="5">Putative kow motif domain protein</fullName>
    </submittedName>
</protein>
<dbReference type="InterPro" id="IPR041988">
    <property type="entry name" value="Ribosomal_uL24_KOW"/>
</dbReference>
<dbReference type="GO" id="GO:0006412">
    <property type="term" value="P:translation"/>
    <property type="evidence" value="ECO:0007669"/>
    <property type="project" value="InterPro"/>
</dbReference>
<dbReference type="InterPro" id="IPR008991">
    <property type="entry name" value="Translation_prot_SH3-like_sf"/>
</dbReference>